<dbReference type="InterPro" id="IPR018485">
    <property type="entry name" value="FGGY_C"/>
</dbReference>
<protein>
    <submittedName>
        <fullName evidence="2">Rhamnulokinase</fullName>
        <ecNumber evidence="2">2.7.1.5</ecNumber>
    </submittedName>
</protein>
<dbReference type="Proteomes" id="UP000255099">
    <property type="component" value="Unassembled WGS sequence"/>
</dbReference>
<sequence length="120" mass="12707">MLKEQNISDLQGLIARTAALPACRFIIDCNDDRFINPASMSAEIQAACRDAGQPVPESDAELARCIFDSLALLYARVLNELAALRGHPSASCISSAAAVRTRCSTSCALTPAGSPSWPAR</sequence>
<reference evidence="2 3" key="1">
    <citation type="submission" date="2018-06" db="EMBL/GenBank/DDBJ databases">
        <authorList>
            <consortium name="Pathogen Informatics"/>
            <person name="Doyle S."/>
        </authorList>
    </citation>
    <scope>NUCLEOTIDE SEQUENCE [LARGE SCALE GENOMIC DNA]</scope>
    <source>
        <strain evidence="2 3">NCTC9637</strain>
    </source>
</reference>
<gene>
    <name evidence="2" type="primary">rhaB_2</name>
    <name evidence="2" type="ORF">NCTC9637_06473</name>
</gene>
<evidence type="ECO:0000313" key="2">
    <source>
        <dbReference type="EMBL" id="STT51421.1"/>
    </source>
</evidence>
<feature type="domain" description="Carbohydrate kinase FGGY C-terminal" evidence="1">
    <location>
        <begin position="4"/>
        <end position="90"/>
    </location>
</feature>
<dbReference type="Pfam" id="PF02782">
    <property type="entry name" value="FGGY_C"/>
    <property type="match status" value="1"/>
</dbReference>
<keyword evidence="2" id="KW-0808">Transferase</keyword>
<evidence type="ECO:0000259" key="1">
    <source>
        <dbReference type="Pfam" id="PF02782"/>
    </source>
</evidence>
<evidence type="ECO:0000313" key="3">
    <source>
        <dbReference type="Proteomes" id="UP000255099"/>
    </source>
</evidence>
<dbReference type="EMBL" id="UGLB01000003">
    <property type="protein sequence ID" value="STT51421.1"/>
    <property type="molecule type" value="Genomic_DNA"/>
</dbReference>
<dbReference type="AlphaFoldDB" id="A0A377WDK5"/>
<dbReference type="EC" id="2.7.1.5" evidence="2"/>
<organism evidence="2 3">
    <name type="scientific">Klebsiella pneumoniae</name>
    <dbReference type="NCBI Taxonomy" id="573"/>
    <lineage>
        <taxon>Bacteria</taxon>
        <taxon>Pseudomonadati</taxon>
        <taxon>Pseudomonadota</taxon>
        <taxon>Gammaproteobacteria</taxon>
        <taxon>Enterobacterales</taxon>
        <taxon>Enterobacteriaceae</taxon>
        <taxon>Klebsiella/Raoultella group</taxon>
        <taxon>Klebsiella</taxon>
        <taxon>Klebsiella pneumoniae complex</taxon>
    </lineage>
</organism>
<dbReference type="GO" id="GO:0008993">
    <property type="term" value="F:rhamnulokinase activity"/>
    <property type="evidence" value="ECO:0007669"/>
    <property type="project" value="UniProtKB-EC"/>
</dbReference>
<dbReference type="Gene3D" id="3.30.420.40">
    <property type="match status" value="1"/>
</dbReference>
<proteinExistence type="predicted"/>
<name>A0A377WDK5_KLEPN</name>
<accession>A0A377WDK5</accession>
<keyword evidence="2" id="KW-0418">Kinase</keyword>